<keyword evidence="2" id="KW-1185">Reference proteome</keyword>
<name>A0A8C6ZIV5_NOTPE</name>
<sequence>MPLVVALPQDRQLCFSSCFYPQLGTLSRSHTEQSDHHHLLYNSLLLDETEHRPFPRVSLLPIILQIRYILLSLCTEFSFLKVIWKILIK</sequence>
<reference evidence="1" key="2">
    <citation type="submission" date="2025-09" db="UniProtKB">
        <authorList>
            <consortium name="Ensembl"/>
        </authorList>
    </citation>
    <scope>IDENTIFICATION</scope>
</reference>
<dbReference type="Ensembl" id="ENSNPET00000014765.1">
    <property type="protein sequence ID" value="ENSNPEP00000014409.1"/>
    <property type="gene ID" value="ENSNPEG00000010791.1"/>
</dbReference>
<dbReference type="Proteomes" id="UP000694420">
    <property type="component" value="Unplaced"/>
</dbReference>
<accession>A0A8C6ZIV5</accession>
<protein>
    <submittedName>
        <fullName evidence="1">Uncharacterized protein</fullName>
    </submittedName>
</protein>
<organism evidence="1 2">
    <name type="scientific">Nothoprocta perdicaria</name>
    <name type="common">Chilean tinamou</name>
    <name type="synonym">Crypturus perdicarius</name>
    <dbReference type="NCBI Taxonomy" id="30464"/>
    <lineage>
        <taxon>Eukaryota</taxon>
        <taxon>Metazoa</taxon>
        <taxon>Chordata</taxon>
        <taxon>Craniata</taxon>
        <taxon>Vertebrata</taxon>
        <taxon>Euteleostomi</taxon>
        <taxon>Archelosauria</taxon>
        <taxon>Archosauria</taxon>
        <taxon>Dinosauria</taxon>
        <taxon>Saurischia</taxon>
        <taxon>Theropoda</taxon>
        <taxon>Coelurosauria</taxon>
        <taxon>Aves</taxon>
        <taxon>Palaeognathae</taxon>
        <taxon>Tinamiformes</taxon>
        <taxon>Tinamidae</taxon>
        <taxon>Nothoprocta</taxon>
    </lineage>
</organism>
<evidence type="ECO:0000313" key="1">
    <source>
        <dbReference type="Ensembl" id="ENSNPEP00000014409.1"/>
    </source>
</evidence>
<dbReference type="AlphaFoldDB" id="A0A8C6ZIV5"/>
<reference evidence="1" key="1">
    <citation type="submission" date="2025-08" db="UniProtKB">
        <authorList>
            <consortium name="Ensembl"/>
        </authorList>
    </citation>
    <scope>IDENTIFICATION</scope>
</reference>
<evidence type="ECO:0000313" key="2">
    <source>
        <dbReference type="Proteomes" id="UP000694420"/>
    </source>
</evidence>
<proteinExistence type="predicted"/>